<organism evidence="1 2">
    <name type="scientific">Kribbella aluminosa</name>
    <dbReference type="NCBI Taxonomy" id="416017"/>
    <lineage>
        <taxon>Bacteria</taxon>
        <taxon>Bacillati</taxon>
        <taxon>Actinomycetota</taxon>
        <taxon>Actinomycetes</taxon>
        <taxon>Propionibacteriales</taxon>
        <taxon>Kribbellaceae</taxon>
        <taxon>Kribbella</taxon>
    </lineage>
</organism>
<gene>
    <name evidence="1" type="ORF">JOF29_004396</name>
</gene>
<dbReference type="Proteomes" id="UP000755585">
    <property type="component" value="Unassembled WGS sequence"/>
</dbReference>
<reference evidence="1 2" key="1">
    <citation type="submission" date="2021-03" db="EMBL/GenBank/DDBJ databases">
        <title>Sequencing the genomes of 1000 actinobacteria strains.</title>
        <authorList>
            <person name="Klenk H.-P."/>
        </authorList>
    </citation>
    <scope>NUCLEOTIDE SEQUENCE [LARGE SCALE GENOMIC DNA]</scope>
    <source>
        <strain evidence="1 2">DSM 18824</strain>
    </source>
</reference>
<name>A0ABS4UNT0_9ACTN</name>
<protein>
    <recommendedName>
        <fullName evidence="3">Resolvase/invertase-type recombinase catalytic domain-containing protein</fullName>
    </recommendedName>
</protein>
<evidence type="ECO:0000313" key="1">
    <source>
        <dbReference type="EMBL" id="MBP2353286.1"/>
    </source>
</evidence>
<keyword evidence="2" id="KW-1185">Reference proteome</keyword>
<comment type="caution">
    <text evidence="1">The sequence shown here is derived from an EMBL/GenBank/DDBJ whole genome shotgun (WGS) entry which is preliminary data.</text>
</comment>
<sequence length="109" mass="11996">MPDPAEHLLFGYLVKDFLTTAAEVERSRSQLISFAKREGFRLEVIFVEEASPAPAAFAAMLARSKLDQVNAVVVLSEDVLAARTPSGLTRRQQLEQETTARVLVVKSPP</sequence>
<dbReference type="RefSeq" id="WP_209696269.1">
    <property type="nucleotide sequence ID" value="NZ_BAAAVU010000001.1"/>
</dbReference>
<evidence type="ECO:0000313" key="2">
    <source>
        <dbReference type="Proteomes" id="UP000755585"/>
    </source>
</evidence>
<accession>A0ABS4UNT0</accession>
<dbReference type="EMBL" id="JAGINT010000002">
    <property type="protein sequence ID" value="MBP2353286.1"/>
    <property type="molecule type" value="Genomic_DNA"/>
</dbReference>
<evidence type="ECO:0008006" key="3">
    <source>
        <dbReference type="Google" id="ProtNLM"/>
    </source>
</evidence>
<proteinExistence type="predicted"/>